<keyword evidence="4" id="KW-1185">Reference proteome</keyword>
<feature type="chain" id="PRO_5047109047" evidence="2">
    <location>
        <begin position="33"/>
        <end position="198"/>
    </location>
</feature>
<feature type="transmembrane region" description="Helical" evidence="1">
    <location>
        <begin position="42"/>
        <end position="65"/>
    </location>
</feature>
<keyword evidence="1" id="KW-1133">Transmembrane helix</keyword>
<accession>A0ABW4XJ35</accession>
<gene>
    <name evidence="3" type="ORF">ACFSJ3_03645</name>
</gene>
<evidence type="ECO:0000256" key="1">
    <source>
        <dbReference type="SAM" id="Phobius"/>
    </source>
</evidence>
<proteinExistence type="predicted"/>
<evidence type="ECO:0000256" key="2">
    <source>
        <dbReference type="SAM" id="SignalP"/>
    </source>
</evidence>
<evidence type="ECO:0000313" key="4">
    <source>
        <dbReference type="Proteomes" id="UP001597380"/>
    </source>
</evidence>
<dbReference type="EMBL" id="JBHUHT010000007">
    <property type="protein sequence ID" value="MFD2095064.1"/>
    <property type="molecule type" value="Genomic_DNA"/>
</dbReference>
<protein>
    <submittedName>
        <fullName evidence="3">HupE/UreJ family protein</fullName>
    </submittedName>
</protein>
<evidence type="ECO:0000313" key="3">
    <source>
        <dbReference type="EMBL" id="MFD2095064.1"/>
    </source>
</evidence>
<organism evidence="3 4">
    <name type="scientific">Corallincola platygyrae</name>
    <dbReference type="NCBI Taxonomy" id="1193278"/>
    <lineage>
        <taxon>Bacteria</taxon>
        <taxon>Pseudomonadati</taxon>
        <taxon>Pseudomonadota</taxon>
        <taxon>Gammaproteobacteria</taxon>
        <taxon>Alteromonadales</taxon>
        <taxon>Psychromonadaceae</taxon>
        <taxon>Corallincola</taxon>
    </lineage>
</organism>
<keyword evidence="1" id="KW-0472">Membrane</keyword>
<feature type="transmembrane region" description="Helical" evidence="1">
    <location>
        <begin position="161"/>
        <end position="183"/>
    </location>
</feature>
<feature type="signal peptide" evidence="2">
    <location>
        <begin position="1"/>
        <end position="32"/>
    </location>
</feature>
<reference evidence="4" key="1">
    <citation type="journal article" date="2019" name="Int. J. Syst. Evol. Microbiol.">
        <title>The Global Catalogue of Microorganisms (GCM) 10K type strain sequencing project: providing services to taxonomists for standard genome sequencing and annotation.</title>
        <authorList>
            <consortium name="The Broad Institute Genomics Platform"/>
            <consortium name="The Broad Institute Genome Sequencing Center for Infectious Disease"/>
            <person name="Wu L."/>
            <person name="Ma J."/>
        </authorList>
    </citation>
    <scope>NUCLEOTIDE SEQUENCE [LARGE SCALE GENOMIC DNA]</scope>
    <source>
        <strain evidence="4">CGMCC 1.10992</strain>
    </source>
</reference>
<dbReference type="Proteomes" id="UP001597380">
    <property type="component" value="Unassembled WGS sequence"/>
</dbReference>
<feature type="transmembrane region" description="Helical" evidence="1">
    <location>
        <begin position="77"/>
        <end position="102"/>
    </location>
</feature>
<feature type="transmembrane region" description="Helical" evidence="1">
    <location>
        <begin position="136"/>
        <end position="155"/>
    </location>
</feature>
<sequence length="198" mass="20051">MKHLTKLKGGFLGCIHGIMALLCCVASAPVLAHVGHGDHMTFAAGVMHTLSGWDHWVALCAIGMLTSECKGQRGQIVSSWAAVVAVVFALLAGLISGGLSTILMSHSATLEVLVLISAVLLPSLWLFNHVGNVPKVGLLAMAFVFAAVHGVVQGVESVAGGVGYSAGMAVASGAVVLLGLLAAHSVTAARRTLALIAG</sequence>
<dbReference type="InterPro" id="IPR007038">
    <property type="entry name" value="HupE_UreJ"/>
</dbReference>
<dbReference type="Pfam" id="PF04955">
    <property type="entry name" value="HupE_UreJ"/>
    <property type="match status" value="1"/>
</dbReference>
<name>A0ABW4XJ35_9GAMM</name>
<dbReference type="RefSeq" id="WP_345337867.1">
    <property type="nucleotide sequence ID" value="NZ_BAABLI010000004.1"/>
</dbReference>
<feature type="transmembrane region" description="Helical" evidence="1">
    <location>
        <begin position="108"/>
        <end position="127"/>
    </location>
</feature>
<keyword evidence="2" id="KW-0732">Signal</keyword>
<keyword evidence="1" id="KW-0812">Transmembrane</keyword>
<comment type="caution">
    <text evidence="3">The sequence shown here is derived from an EMBL/GenBank/DDBJ whole genome shotgun (WGS) entry which is preliminary data.</text>
</comment>